<evidence type="ECO:0000256" key="3">
    <source>
        <dbReference type="SAM" id="SignalP"/>
    </source>
</evidence>
<dbReference type="AlphaFoldDB" id="A0A814E6E6"/>
<feature type="signal peptide" evidence="3">
    <location>
        <begin position="1"/>
        <end position="19"/>
    </location>
</feature>
<feature type="transmembrane region" description="Helical" evidence="2">
    <location>
        <begin position="226"/>
        <end position="248"/>
    </location>
</feature>
<feature type="region of interest" description="Disordered" evidence="1">
    <location>
        <begin position="413"/>
        <end position="435"/>
    </location>
</feature>
<dbReference type="PANTHER" id="PTHR33538">
    <property type="entry name" value="PROTEIN GAMETE EXPRESSED 1"/>
    <property type="match status" value="1"/>
</dbReference>
<feature type="compositionally biased region" description="Basic residues" evidence="1">
    <location>
        <begin position="340"/>
        <end position="355"/>
    </location>
</feature>
<feature type="region of interest" description="Disordered" evidence="1">
    <location>
        <begin position="333"/>
        <end position="391"/>
    </location>
</feature>
<feature type="transmembrane region" description="Helical" evidence="2">
    <location>
        <begin position="260"/>
        <end position="277"/>
    </location>
</feature>
<sequence>MSSLFKLLLIVLMSSFSISDIFDIGRQKYQQIELLSKSSTTTSSCWHRVLTMLHERCSLDQLDQYQSLIAYQFTLCHLSTMNSDLASIACDEHRVESCVEKLHQYTNAFIAYTEFYPFVQSVCYVLHEKSYQSELTSRLTYFLENSQETITKLVSSIQLQNELTQKIKHQQYIQETILTNAMKLKDLARINMDKTQDILSNVIQAARHEYDLLKQICALSQTIQTIVRITCTYSFWFYVLSMFAIYMITIPKRTSRARSLLFSGMFLYVLLERYLQMSTIINFYQWRLICWTCCLLVLIRFAYKYQSRTEIHHEQLHRISTNLMQTEATFHRVSRELKRARSRSRSRSRSIRARQRQTQMPSPLVQDHTNENKENTQPIEKIPPSQSHLIDDENDQSFINHTNKRHYSLLLSREQSRSSKPTQVLLESKKVNSNI</sequence>
<dbReference type="Proteomes" id="UP000663852">
    <property type="component" value="Unassembled WGS sequence"/>
</dbReference>
<name>A0A814E6E6_ADIRI</name>
<feature type="chain" id="PRO_5032909335" evidence="3">
    <location>
        <begin position="20"/>
        <end position="435"/>
    </location>
</feature>
<dbReference type="OrthoDB" id="10038098at2759"/>
<keyword evidence="2" id="KW-0472">Membrane</keyword>
<gene>
    <name evidence="4" type="ORF">EDS130_LOCUS12900</name>
</gene>
<dbReference type="InterPro" id="IPR040346">
    <property type="entry name" value="GEX1/Brambleberry"/>
</dbReference>
<keyword evidence="2" id="KW-1133">Transmembrane helix</keyword>
<keyword evidence="3" id="KW-0732">Signal</keyword>
<reference evidence="4" key="1">
    <citation type="submission" date="2021-02" db="EMBL/GenBank/DDBJ databases">
        <authorList>
            <person name="Nowell W R."/>
        </authorList>
    </citation>
    <scope>NUCLEOTIDE SEQUENCE</scope>
</reference>
<evidence type="ECO:0000313" key="4">
    <source>
        <dbReference type="EMBL" id="CAF0962013.1"/>
    </source>
</evidence>
<organism evidence="4 5">
    <name type="scientific">Adineta ricciae</name>
    <name type="common">Rotifer</name>
    <dbReference type="NCBI Taxonomy" id="249248"/>
    <lineage>
        <taxon>Eukaryota</taxon>
        <taxon>Metazoa</taxon>
        <taxon>Spiralia</taxon>
        <taxon>Gnathifera</taxon>
        <taxon>Rotifera</taxon>
        <taxon>Eurotatoria</taxon>
        <taxon>Bdelloidea</taxon>
        <taxon>Adinetida</taxon>
        <taxon>Adinetidae</taxon>
        <taxon>Adineta</taxon>
    </lineage>
</organism>
<accession>A0A814E6E6</accession>
<keyword evidence="2" id="KW-0812">Transmembrane</keyword>
<protein>
    <submittedName>
        <fullName evidence="4">Uncharacterized protein</fullName>
    </submittedName>
</protein>
<evidence type="ECO:0000256" key="1">
    <source>
        <dbReference type="SAM" id="MobiDB-lite"/>
    </source>
</evidence>
<comment type="caution">
    <text evidence="4">The sequence shown here is derived from an EMBL/GenBank/DDBJ whole genome shotgun (WGS) entry which is preliminary data.</text>
</comment>
<dbReference type="PANTHER" id="PTHR33538:SF2">
    <property type="entry name" value="PROTEIN GAMETE EXPRESSED 1"/>
    <property type="match status" value="1"/>
</dbReference>
<dbReference type="EMBL" id="CAJNOJ010000050">
    <property type="protein sequence ID" value="CAF0962013.1"/>
    <property type="molecule type" value="Genomic_DNA"/>
</dbReference>
<feature type="transmembrane region" description="Helical" evidence="2">
    <location>
        <begin position="283"/>
        <end position="303"/>
    </location>
</feature>
<evidence type="ECO:0000256" key="2">
    <source>
        <dbReference type="SAM" id="Phobius"/>
    </source>
</evidence>
<evidence type="ECO:0000313" key="5">
    <source>
        <dbReference type="Proteomes" id="UP000663852"/>
    </source>
</evidence>
<proteinExistence type="predicted"/>